<dbReference type="Proteomes" id="UP001501787">
    <property type="component" value="Unassembled WGS sequence"/>
</dbReference>
<dbReference type="Pfam" id="PF13413">
    <property type="entry name" value="HTH_25"/>
    <property type="match status" value="1"/>
</dbReference>
<feature type="transmembrane region" description="Helical" evidence="2">
    <location>
        <begin position="128"/>
        <end position="147"/>
    </location>
</feature>
<evidence type="ECO:0000256" key="1">
    <source>
        <dbReference type="SAM" id="MobiDB-lite"/>
    </source>
</evidence>
<evidence type="ECO:0000313" key="4">
    <source>
        <dbReference type="EMBL" id="GAA0313131.1"/>
    </source>
</evidence>
<dbReference type="Gene3D" id="1.10.260.40">
    <property type="entry name" value="lambda repressor-like DNA-binding domains"/>
    <property type="match status" value="1"/>
</dbReference>
<accession>A0ABP3FCY3</accession>
<name>A0ABP3FCY3_9GAMM</name>
<evidence type="ECO:0000313" key="5">
    <source>
        <dbReference type="Proteomes" id="UP001501787"/>
    </source>
</evidence>
<keyword evidence="2" id="KW-0472">Membrane</keyword>
<protein>
    <recommendedName>
        <fullName evidence="3">Cytoskeleton protein RodZ-like C-terminal domain-containing protein</fullName>
    </recommendedName>
</protein>
<feature type="domain" description="Cytoskeleton protein RodZ-like C-terminal" evidence="3">
    <location>
        <begin position="203"/>
        <end position="272"/>
    </location>
</feature>
<feature type="compositionally biased region" description="Low complexity" evidence="1">
    <location>
        <begin position="1"/>
        <end position="20"/>
    </location>
</feature>
<organism evidence="4 5">
    <name type="scientific">Psychrobacter aestuarii</name>
    <dbReference type="NCBI Taxonomy" id="556327"/>
    <lineage>
        <taxon>Bacteria</taxon>
        <taxon>Pseudomonadati</taxon>
        <taxon>Pseudomonadota</taxon>
        <taxon>Gammaproteobacteria</taxon>
        <taxon>Moraxellales</taxon>
        <taxon>Moraxellaceae</taxon>
        <taxon>Psychrobacter</taxon>
    </lineage>
</organism>
<dbReference type="Pfam" id="PF13464">
    <property type="entry name" value="RodZ_C"/>
    <property type="match status" value="1"/>
</dbReference>
<dbReference type="InterPro" id="IPR001387">
    <property type="entry name" value="Cro/C1-type_HTH"/>
</dbReference>
<dbReference type="PANTHER" id="PTHR34475:SF1">
    <property type="entry name" value="CYTOSKELETON PROTEIN RODZ"/>
    <property type="match status" value="1"/>
</dbReference>
<dbReference type="PANTHER" id="PTHR34475">
    <property type="match status" value="1"/>
</dbReference>
<evidence type="ECO:0000259" key="3">
    <source>
        <dbReference type="Pfam" id="PF13464"/>
    </source>
</evidence>
<keyword evidence="5" id="KW-1185">Reference proteome</keyword>
<dbReference type="EMBL" id="BAAAFR010000001">
    <property type="protein sequence ID" value="GAA0313131.1"/>
    <property type="molecule type" value="Genomic_DNA"/>
</dbReference>
<evidence type="ECO:0000256" key="2">
    <source>
        <dbReference type="SAM" id="Phobius"/>
    </source>
</evidence>
<reference evidence="5" key="1">
    <citation type="journal article" date="2019" name="Int. J. Syst. Evol. Microbiol.">
        <title>The Global Catalogue of Microorganisms (GCM) 10K type strain sequencing project: providing services to taxonomists for standard genome sequencing and annotation.</title>
        <authorList>
            <consortium name="The Broad Institute Genomics Platform"/>
            <consortium name="The Broad Institute Genome Sequencing Center for Infectious Disease"/>
            <person name="Wu L."/>
            <person name="Ma J."/>
        </authorList>
    </citation>
    <scope>NUCLEOTIDE SEQUENCE [LARGE SCALE GENOMIC DNA]</scope>
    <source>
        <strain evidence="5">JCM 16343</strain>
    </source>
</reference>
<dbReference type="InterPro" id="IPR010982">
    <property type="entry name" value="Lambda_DNA-bd_dom_sf"/>
</dbReference>
<dbReference type="InterPro" id="IPR050400">
    <property type="entry name" value="Bact_Cytoskel_RodZ"/>
</dbReference>
<dbReference type="InterPro" id="IPR025194">
    <property type="entry name" value="RodZ-like_C"/>
</dbReference>
<proteinExistence type="predicted"/>
<keyword evidence="2" id="KW-1133">Transmembrane helix</keyword>
<comment type="caution">
    <text evidence="4">The sequence shown here is derived from an EMBL/GenBank/DDBJ whole genome shotgun (WGS) entry which is preliminary data.</text>
</comment>
<gene>
    <name evidence="4" type="ORF">GCM10009129_08040</name>
</gene>
<keyword evidence="2" id="KW-0812">Transmembrane</keyword>
<dbReference type="CDD" id="cd00093">
    <property type="entry name" value="HTH_XRE"/>
    <property type="match status" value="1"/>
</dbReference>
<feature type="region of interest" description="Disordered" evidence="1">
    <location>
        <begin position="1"/>
        <end position="21"/>
    </location>
</feature>
<sequence length="276" mass="28681">MTPSVTTADSAPDSTDDTPALAFGAPLRQAREEKGLSLQAVSDELYILTPYLAALEAEDFDAMPPAVFARGFLINYARFLGLDAEPLATRFDRACPSHYRTPPENINALPVASPAMSGSTRRVRINPWLLLALIALVVGAVALWSLVSGSSDTAPAPTATPTVIEMDSADQQAGAALNSTGSAIGASGSALGVGMASSAALSVEVTDGATVAITDADDTALVSKRLTAGTYRFEGTPPFNIQIDAVDKVALQMNGAPVDMSAYSQDNRADFTLMPE</sequence>